<evidence type="ECO:0000256" key="1">
    <source>
        <dbReference type="SAM" id="Coils"/>
    </source>
</evidence>
<comment type="caution">
    <text evidence="2">The sequence shown here is derived from an EMBL/GenBank/DDBJ whole genome shotgun (WGS) entry which is preliminary data.</text>
</comment>
<reference evidence="2" key="2">
    <citation type="submission" date="2022-01" db="EMBL/GenBank/DDBJ databases">
        <title>Novel bile acid biosynthetic pathways are enriched in the microbiome of centenarians.</title>
        <authorList>
            <person name="Sato Y."/>
            <person name="Atarashi K."/>
            <person name="Plichta R.D."/>
            <person name="Arai Y."/>
            <person name="Sasajima S."/>
            <person name="Kearney M.S."/>
            <person name="Suda W."/>
            <person name="Takeshita K."/>
            <person name="Sasaki T."/>
            <person name="Okamoto S."/>
            <person name="Skelly N.A."/>
            <person name="Okamura Y."/>
            <person name="Vlamakis H."/>
            <person name="Li Y."/>
            <person name="Tanoue T."/>
            <person name="Takei H."/>
            <person name="Nittono H."/>
            <person name="Narushima S."/>
            <person name="Irie J."/>
            <person name="Itoh H."/>
            <person name="Moriya K."/>
            <person name="Sugiura Y."/>
            <person name="Suematsu M."/>
            <person name="Moritoki N."/>
            <person name="Shibata S."/>
            <person name="Littman R.D."/>
            <person name="Fischbach A.M."/>
            <person name="Uwamino Y."/>
            <person name="Inoue T."/>
            <person name="Honda A."/>
            <person name="Hattori M."/>
            <person name="Murai T."/>
            <person name="Xavier J.R."/>
            <person name="Hirose N."/>
            <person name="Honda K."/>
        </authorList>
    </citation>
    <scope>NUCLEOTIDE SEQUENCE</scope>
    <source>
        <strain evidence="2">CE91-St55</strain>
    </source>
</reference>
<dbReference type="AlphaFoldDB" id="A0A174KMV6"/>
<dbReference type="GeneID" id="93149604"/>
<name>A0A174KMV6_9FIRM</name>
<gene>
    <name evidence="2" type="ORF">CE91St55_56980</name>
    <name evidence="3" type="ORF">GNE07_01760</name>
</gene>
<dbReference type="OrthoDB" id="361760at2"/>
<dbReference type="Proteomes" id="UP000434223">
    <property type="component" value="Unassembled WGS sequence"/>
</dbReference>
<organism evidence="2 5">
    <name type="scientific">Hungatella hathewayi</name>
    <dbReference type="NCBI Taxonomy" id="154046"/>
    <lineage>
        <taxon>Bacteria</taxon>
        <taxon>Bacillati</taxon>
        <taxon>Bacillota</taxon>
        <taxon>Clostridia</taxon>
        <taxon>Lachnospirales</taxon>
        <taxon>Lachnospiraceae</taxon>
        <taxon>Hungatella</taxon>
    </lineage>
</organism>
<evidence type="ECO:0000313" key="2">
    <source>
        <dbReference type="EMBL" id="GKH03717.1"/>
    </source>
</evidence>
<accession>A0A174KMV6</accession>
<sequence>MQNQMNDPHRYDDIIHLPHHVSAVHPPMDVADRAAQFSPFAALTGHDAAIHEAARLTDQKMELDENRKEILNEKINVLIGKLREHPAVTITRFVPDDKKDGGYYTSINGMIRKIDEYEGMIVLMDETRIPLDDVIEIEGDVFIL</sequence>
<reference evidence="3 4" key="1">
    <citation type="submission" date="2019-09" db="EMBL/GenBank/DDBJ databases">
        <title>Draft genome sequencing of Hungatella hathewayi 123Y-2.</title>
        <authorList>
            <person name="Lv Q."/>
            <person name="Li S."/>
        </authorList>
    </citation>
    <scope>NUCLEOTIDE SEQUENCE [LARGE SCALE GENOMIC DNA]</scope>
    <source>
        <strain evidence="3 4">123Y-2</strain>
    </source>
</reference>
<evidence type="ECO:0000313" key="5">
    <source>
        <dbReference type="Proteomes" id="UP001055091"/>
    </source>
</evidence>
<proteinExistence type="predicted"/>
<evidence type="ECO:0000313" key="3">
    <source>
        <dbReference type="EMBL" id="MUB61809.1"/>
    </source>
</evidence>
<dbReference type="EMBL" id="WNME01000001">
    <property type="protein sequence ID" value="MUB61809.1"/>
    <property type="molecule type" value="Genomic_DNA"/>
</dbReference>
<protein>
    <submittedName>
        <fullName evidence="2">Uncharacterized protein</fullName>
    </submittedName>
</protein>
<dbReference type="RefSeq" id="WP_006777283.1">
    <property type="nucleotide sequence ID" value="NZ_BQNJ01000002.1"/>
</dbReference>
<dbReference type="Proteomes" id="UP001055091">
    <property type="component" value="Unassembled WGS sequence"/>
</dbReference>
<keyword evidence="1" id="KW-0175">Coiled coil</keyword>
<dbReference type="EMBL" id="BQNJ01000002">
    <property type="protein sequence ID" value="GKH03717.1"/>
    <property type="molecule type" value="Genomic_DNA"/>
</dbReference>
<evidence type="ECO:0000313" key="4">
    <source>
        <dbReference type="Proteomes" id="UP000434223"/>
    </source>
</evidence>
<feature type="coiled-coil region" evidence="1">
    <location>
        <begin position="46"/>
        <end position="73"/>
    </location>
</feature>